<dbReference type="InterPro" id="IPR043128">
    <property type="entry name" value="Rev_trsase/Diguanyl_cyclase"/>
</dbReference>
<dbReference type="PROSITE" id="PS51782">
    <property type="entry name" value="LYSM"/>
    <property type="match status" value="1"/>
</dbReference>
<dbReference type="InterPro" id="IPR008271">
    <property type="entry name" value="Ser/Thr_kinase_AS"/>
</dbReference>
<dbReference type="InterPro" id="IPR018392">
    <property type="entry name" value="LysM"/>
</dbReference>
<dbReference type="PaxDb" id="4097-A0A1S4DJ84"/>
<dbReference type="FunFam" id="1.10.510.10:FF:000468">
    <property type="entry name" value="PTI1-like tyrosine-protein kinase 3"/>
    <property type="match status" value="1"/>
</dbReference>
<evidence type="ECO:0000256" key="5">
    <source>
        <dbReference type="ARBA" id="ARBA00022729"/>
    </source>
</evidence>
<proteinExistence type="predicted"/>
<evidence type="ECO:0000256" key="4">
    <source>
        <dbReference type="ARBA" id="ARBA00022692"/>
    </source>
</evidence>
<evidence type="ECO:0000259" key="16">
    <source>
        <dbReference type="PROSITE" id="PS51782"/>
    </source>
</evidence>
<dbReference type="InterPro" id="IPR043502">
    <property type="entry name" value="DNA/RNA_pol_sf"/>
</dbReference>
<dbReference type="SUPFAM" id="SSF54106">
    <property type="entry name" value="LysM domain"/>
    <property type="match status" value="1"/>
</dbReference>
<keyword evidence="6 12" id="KW-0547">Nucleotide-binding</keyword>
<feature type="domain" description="Reverse transcriptase" evidence="15">
    <location>
        <begin position="1"/>
        <end position="152"/>
    </location>
</feature>
<dbReference type="PROSITE" id="PS50878">
    <property type="entry name" value="RT_POL"/>
    <property type="match status" value="1"/>
</dbReference>
<dbReference type="InterPro" id="IPR017441">
    <property type="entry name" value="Protein_kinase_ATP_BS"/>
</dbReference>
<dbReference type="Gene3D" id="3.10.350.10">
    <property type="entry name" value="LysM domain"/>
    <property type="match status" value="1"/>
</dbReference>
<keyword evidence="2" id="KW-1003">Cell membrane</keyword>
<dbReference type="Gene3D" id="3.10.10.10">
    <property type="entry name" value="HIV Type 1 Reverse Transcriptase, subunit A, domain 1"/>
    <property type="match status" value="1"/>
</dbReference>
<dbReference type="OrthoDB" id="4062651at2759"/>
<evidence type="ECO:0000256" key="9">
    <source>
        <dbReference type="ARBA" id="ARBA00022989"/>
    </source>
</evidence>
<evidence type="ECO:0000256" key="1">
    <source>
        <dbReference type="ARBA" id="ARBA00004162"/>
    </source>
</evidence>
<keyword evidence="5" id="KW-0732">Signal</keyword>
<keyword evidence="10 13" id="KW-0472">Membrane</keyword>
<dbReference type="Pfam" id="PF01476">
    <property type="entry name" value="LysM"/>
    <property type="match status" value="1"/>
</dbReference>
<feature type="binding site" evidence="12">
    <location>
        <position position="599"/>
    </location>
    <ligand>
        <name>ATP</name>
        <dbReference type="ChEBI" id="CHEBI:30616"/>
    </ligand>
</feature>
<evidence type="ECO:0000256" key="13">
    <source>
        <dbReference type="SAM" id="Phobius"/>
    </source>
</evidence>
<dbReference type="InterPro" id="IPR011009">
    <property type="entry name" value="Kinase-like_dom_sf"/>
</dbReference>
<evidence type="ECO:0000256" key="6">
    <source>
        <dbReference type="ARBA" id="ARBA00022741"/>
    </source>
</evidence>
<evidence type="ECO:0000256" key="12">
    <source>
        <dbReference type="PROSITE-ProRule" id="PRU10141"/>
    </source>
</evidence>
<dbReference type="CDD" id="cd00118">
    <property type="entry name" value="LysM"/>
    <property type="match status" value="1"/>
</dbReference>
<gene>
    <name evidence="17" type="primary">LOC107830341</name>
</gene>
<dbReference type="PROSITE" id="PS50011">
    <property type="entry name" value="PROTEIN_KINASE_DOM"/>
    <property type="match status" value="1"/>
</dbReference>
<keyword evidence="8 12" id="KW-0067">ATP-binding</keyword>
<dbReference type="InterPro" id="IPR000477">
    <property type="entry name" value="RT_dom"/>
</dbReference>
<feature type="domain" description="LysM" evidence="16">
    <location>
        <begin position="419"/>
        <end position="464"/>
    </location>
</feature>
<dbReference type="GO" id="GO:0019199">
    <property type="term" value="F:transmembrane receptor protein kinase activity"/>
    <property type="evidence" value="ECO:0007669"/>
    <property type="project" value="InterPro"/>
</dbReference>
<keyword evidence="3" id="KW-0808">Transferase</keyword>
<dbReference type="PANTHER" id="PTHR46204">
    <property type="entry name" value="CHITIN ELICITOR RECEPTOR KINASE 1-RELATED"/>
    <property type="match status" value="1"/>
</dbReference>
<dbReference type="Pfam" id="PF00069">
    <property type="entry name" value="Pkinase"/>
    <property type="match status" value="1"/>
</dbReference>
<evidence type="ECO:0000259" key="14">
    <source>
        <dbReference type="PROSITE" id="PS50011"/>
    </source>
</evidence>
<dbReference type="PROSITE" id="PS00107">
    <property type="entry name" value="PROTEIN_KINASE_ATP"/>
    <property type="match status" value="1"/>
</dbReference>
<dbReference type="SUPFAM" id="SSF56672">
    <property type="entry name" value="DNA/RNA polymerases"/>
    <property type="match status" value="1"/>
</dbReference>
<dbReference type="OMA" id="EFIDVGW"/>
<dbReference type="GO" id="GO:0005886">
    <property type="term" value="C:plasma membrane"/>
    <property type="evidence" value="ECO:0007669"/>
    <property type="project" value="UniProtKB-SubCell"/>
</dbReference>
<name>A0A1S4DJ84_TOBAC</name>
<dbReference type="SMART" id="SM00220">
    <property type="entry name" value="S_TKc"/>
    <property type="match status" value="1"/>
</dbReference>
<evidence type="ECO:0000256" key="2">
    <source>
        <dbReference type="ARBA" id="ARBA00022475"/>
    </source>
</evidence>
<accession>A0A1S4DJ84</accession>
<dbReference type="PROSITE" id="PS00108">
    <property type="entry name" value="PROTEIN_KINASE_ST"/>
    <property type="match status" value="1"/>
</dbReference>
<evidence type="ECO:0000259" key="15">
    <source>
        <dbReference type="PROSITE" id="PS50878"/>
    </source>
</evidence>
<dbReference type="Pfam" id="PF00078">
    <property type="entry name" value="RVT_1"/>
    <property type="match status" value="1"/>
</dbReference>
<evidence type="ECO:0000313" key="17">
    <source>
        <dbReference type="RefSeq" id="XP_016513349.1"/>
    </source>
</evidence>
<keyword evidence="9 13" id="KW-1133">Transmembrane helix</keyword>
<keyword evidence="7" id="KW-0418">Kinase</keyword>
<dbReference type="InterPro" id="IPR036779">
    <property type="entry name" value="LysM_dom_sf"/>
</dbReference>
<dbReference type="GO" id="GO:0045087">
    <property type="term" value="P:innate immune response"/>
    <property type="evidence" value="ECO:0007669"/>
    <property type="project" value="InterPro"/>
</dbReference>
<evidence type="ECO:0000256" key="8">
    <source>
        <dbReference type="ARBA" id="ARBA00022840"/>
    </source>
</evidence>
<dbReference type="FunFam" id="3.30.200.20:FF:000526">
    <property type="entry name" value="Kinase family protein"/>
    <property type="match status" value="1"/>
</dbReference>
<dbReference type="InterPro" id="IPR000719">
    <property type="entry name" value="Prot_kinase_dom"/>
</dbReference>
<dbReference type="SMART" id="SM00257">
    <property type="entry name" value="LysM"/>
    <property type="match status" value="1"/>
</dbReference>
<dbReference type="SUPFAM" id="SSF56112">
    <property type="entry name" value="Protein kinase-like (PK-like)"/>
    <property type="match status" value="1"/>
</dbReference>
<dbReference type="SMR" id="A0A1S4DJ84"/>
<dbReference type="Gene3D" id="3.30.200.20">
    <property type="entry name" value="Phosphorylase Kinase, domain 1"/>
    <property type="match status" value="1"/>
</dbReference>
<feature type="transmembrane region" description="Helical" evidence="13">
    <location>
        <begin position="484"/>
        <end position="507"/>
    </location>
</feature>
<feature type="domain" description="Protein kinase" evidence="14">
    <location>
        <begin position="571"/>
        <end position="852"/>
    </location>
</feature>
<protein>
    <submittedName>
        <fullName evidence="17">LysM domain receptor-like kinase 3</fullName>
    </submittedName>
</protein>
<dbReference type="Gene3D" id="1.10.510.10">
    <property type="entry name" value="Transferase(Phosphotransferase) domain 1"/>
    <property type="match status" value="1"/>
</dbReference>
<keyword evidence="11" id="KW-1015">Disulfide bond</keyword>
<dbReference type="Gene3D" id="3.30.70.270">
    <property type="match status" value="1"/>
</dbReference>
<dbReference type="RefSeq" id="XP_016513349.1">
    <property type="nucleotide sequence ID" value="XM_016657863.1"/>
</dbReference>
<keyword evidence="4 13" id="KW-0812">Transmembrane</keyword>
<evidence type="ECO:0000256" key="3">
    <source>
        <dbReference type="ARBA" id="ARBA00022679"/>
    </source>
</evidence>
<sequence>MCVDFTDLNKAFPKDSFSLPHIDQLIDATARHELLSFLDAYFGYNQILIEEEDLEKATLITHQGTYCYRVISFVLKNVGVTYQRLVTKMFKDQLGKTMEVYIDDILVKSIRKEDHIDQLREAFGILRQYGMKLNPGKCAFGVTSGKFLGFLISQRGIEVNPNQIKAIEGIPKVLTMKNNVQKLTGRIAALSRFISRSFDRCHKFFNVLKKNNDLQWNSECIGALRELTTYFPLPPLLAKVEPDKRLMIYLAMSEVAVSAVLERVLPSDKIEAKKLRMQAVRNLASGAPTQLTNIYPFPCSDHIKTCSAFLYQHNGLSKQNITKFYSVNVSAIKPISYDDRQDYLVTVPCTCKDVNGTVGYFYDTSYKLQLLDTFANVSNDIYSGQAWKVGGEEESYKAEDVVTMHLLCGCVEDDQKTVVTYTVQQRDTLSSIGDLLTSQVSDIEKLNPSLASPQFVDIGWLLYVPMYKNGVPLPTGKKHKAHKWTILVGILSAVTVLSMCTVMIFIIRRNRLQKRAKEDRAAIYKSLSTNKTMSLQKQYMYKDQTEDIPVFESERPVIYSLEEIAEATCDFDESRIIGQGGYGSVYYGTIGKQEVAIKKMRSNKSKEFIAELKVLCKIHHINVVELLGYASGDDHLYLVYEYIPNGSLNEHLHQPMLKGHKPLSWTTRTQIAVDTARGIEYIHDHTKSRYVHRDIKTSNILLDEAMRAKVADFGLAKLVGRTNEDEFLVTRLVGTPGYLPPESVKELQITTKTDVFAFGVVLAELITGKRALIRENGDPNKMKSLISIIQEIFQDEDPESALESFIDGNIKGCYPLEDVYKMGEIADWCLSENAINRPEMREVVVALSQIRISSTEWEASLGGDSVVFSGLFNGR</sequence>
<dbReference type="CDD" id="cd01647">
    <property type="entry name" value="RT_LTR"/>
    <property type="match status" value="1"/>
</dbReference>
<dbReference type="KEGG" id="nta:107830341"/>
<organism evidence="17">
    <name type="scientific">Nicotiana tabacum</name>
    <name type="common">Common tobacco</name>
    <dbReference type="NCBI Taxonomy" id="4097"/>
    <lineage>
        <taxon>Eukaryota</taxon>
        <taxon>Viridiplantae</taxon>
        <taxon>Streptophyta</taxon>
        <taxon>Embryophyta</taxon>
        <taxon>Tracheophyta</taxon>
        <taxon>Spermatophyta</taxon>
        <taxon>Magnoliopsida</taxon>
        <taxon>eudicotyledons</taxon>
        <taxon>Gunneridae</taxon>
        <taxon>Pentapetalae</taxon>
        <taxon>asterids</taxon>
        <taxon>lamiids</taxon>
        <taxon>Solanales</taxon>
        <taxon>Solanaceae</taxon>
        <taxon>Nicotianoideae</taxon>
        <taxon>Nicotianeae</taxon>
        <taxon>Nicotiana</taxon>
    </lineage>
</organism>
<comment type="subcellular location">
    <subcellularLocation>
        <location evidence="1">Cell membrane</location>
        <topology evidence="1">Single-pass membrane protein</topology>
    </subcellularLocation>
</comment>
<dbReference type="AlphaFoldDB" id="A0A1S4DJ84"/>
<dbReference type="InterPro" id="IPR044812">
    <property type="entry name" value="CERK1/LYK3-like"/>
</dbReference>
<evidence type="ECO:0000256" key="11">
    <source>
        <dbReference type="ARBA" id="ARBA00023157"/>
    </source>
</evidence>
<dbReference type="PANTHER" id="PTHR46204:SF8">
    <property type="entry name" value="PROTEIN KINASE DOMAIN-CONTAINING PROTEIN"/>
    <property type="match status" value="1"/>
</dbReference>
<dbReference type="GO" id="GO:0005524">
    <property type="term" value="F:ATP binding"/>
    <property type="evidence" value="ECO:0007669"/>
    <property type="project" value="UniProtKB-UniRule"/>
</dbReference>
<evidence type="ECO:0000256" key="10">
    <source>
        <dbReference type="ARBA" id="ARBA00023136"/>
    </source>
</evidence>
<reference evidence="17" key="1">
    <citation type="submission" date="2025-08" db="UniProtKB">
        <authorList>
            <consortium name="RefSeq"/>
        </authorList>
    </citation>
    <scope>IDENTIFICATION</scope>
</reference>
<evidence type="ECO:0000256" key="7">
    <source>
        <dbReference type="ARBA" id="ARBA00022777"/>
    </source>
</evidence>